<protein>
    <recommendedName>
        <fullName evidence="6">PA14 domain-containing protein</fullName>
    </recommendedName>
</protein>
<evidence type="ECO:0000256" key="4">
    <source>
        <dbReference type="ARBA" id="ARBA00022837"/>
    </source>
</evidence>
<dbReference type="InterPro" id="IPR037524">
    <property type="entry name" value="PA14/GLEYA"/>
</dbReference>
<dbReference type="Gene3D" id="2.60.40.1080">
    <property type="match status" value="2"/>
</dbReference>
<dbReference type="InterPro" id="IPR059100">
    <property type="entry name" value="TSP3_bac"/>
</dbReference>
<evidence type="ECO:0000256" key="1">
    <source>
        <dbReference type="ARBA" id="ARBA00004613"/>
    </source>
</evidence>
<dbReference type="SUPFAM" id="SSF56988">
    <property type="entry name" value="Anthrax protective antigen"/>
    <property type="match status" value="2"/>
</dbReference>
<dbReference type="Proteomes" id="UP000535937">
    <property type="component" value="Unassembled WGS sequence"/>
</dbReference>
<accession>A0A7W4ZAU3</accession>
<sequence length="7642" mass="800220">MPFEVDDSCIVSILNRTIQADEHGQFVMPNVPSFMGEVRARATCQRDGKTVTAQTDYFSVVDNETVTVGDFYQASEQAPPVDLQVNFGRTLDLYGEGASRQVTIIARYANSVEKSLDPTTPGINYSISSPNVATVDNEGVVTAVATGQALLTVRLDGAIGIINIKVVDFGDKDGDGIPDLVETNSGLDPNDPIDAFEDQDGDGLSALEEYQLGTKIQLADSDGDSISDGEEVAAGEDGFVTNPLLFDTDGDGLNDGVELTVGSDPTDGEDANYGALITNIEVEPGSAVLFYNTIDSESSLQLKVTATLVDGTAADITSVSRGTNYSSSDLTIANFGIESGRVYAGQDGIATVTVTNGDFSAEVQVTVVTFTPQPLGYIELTSQANNVVVEGSTAYVATEKGLSIVDLSDPKAPFVAGELSLGAAKDVKVSGGVAYLATQSGLAMVNINNPTEPFVLATYTDAGQVNDIALENNKAYLATEASGLVILDISSPQAAAELGRLQLGSVLKSVAVEGELAVVISGDVVIAVGVTVASSPTELGRASVSGAQQVAIKGQHAFVAAGSGTYYPSVDLTNPTLPVVNETPRDFVPTDVVVRGDHAFYADTVFPSAVPIVNIKDPNNPLYQALIDMSRFGDYDCNGIDADLSYTYCTARNRLYINQYRELQDIAGIAPTITWEQPDFGKELFQSRPYRVSVQVEDDVRVAVVNFFANDELVHTDITPPYTFVYKVPDAIEQLSFRVEALDLAGNLGSTGGITYTVNPLDAIAEEWTDVTLDYFDDDLLAASIAMDSAVFVSSHKLEAAGDLLVTGGDSSSIFVDQLVVGGNLIVDANTTLVVRSAQGVSVTGDVILQEGAQLTVPNASGDNFYPLALDIAGALKVADGASVDLNGKGYLNQYTGGPDANGDNWACHGGLRIKDRNRNCIYGRYQKAGFAGGSGDKQNSTNTSAGGGVVSVKAQSVELSGSGAIRANGLPGDYDAGGAGGGVHIETELLTGSGSIEARGGKGRRDHAGGGRISLYVSDDSGFSGKLRADSGSSAGAGTVYIRRPGDTYGELVVDNFGVTAAGRTTPLPNVGRHRIESVTQLAEDRWEITVAGSPWKPSSAEYAWGVDGYWVVLDADREAAPRYQIEENGSNTLIITTADDLSAYVGSELVGVHILDRLTVRNGAWLDIGEDRLQLVQVAQSTISSATVSANILPQNVIELALTQGGGIVTEQPVELFEMNLTGTGQATIDTPSLTVTGDVQISGLDADNKLTVILALDETMHVGGNLSISDAVLTVPYANASSKKIYTLAMDVAGHVSVAEGAKIDVTGKGYPSGDYYGPEFKQWEDRSSAHGGSRRHLGYTYGRYERARFAGSAGDWENSSMPGHGGGVVELLASSLELNGDILAEGTPGEHRGGGGGSVHIEVGSFTGEGTALISANGGGQYHHCNTCSNYSSGAGGRISIYTADHSGYLGTMAAASGSGDFAGAGTIYIQDPLGQFGHLSVDNADHIGQLGSTPLRHVGRHQIIDVYQPTAGVWKVEVAGSPWKDSDNPYGYGVDGLWVDLDASETESPRYRVVSNRENVLEIHTSDNLLPVVGKELVGEHIFDSLKVTGGASLDVGDDRLTVLDIEQSTVSGNGQVVGSLISEAVVQQSIRDGGRIFSSSPIVLQELLLDYTEKPAVASLIDAPKLTVVGDVQLNNAWLSVALDSGFNVAGSMHLQGTSEITVPNANASQEIIYPLSLLVAGQVVVDELARIDVTGKGYPAEDYYGPGFGKWSDRSSAHGGSRRHISYAYGRYEHARFAGSAGDWENASMPGHGGGIVELFGTHLELNGKIVVQGMAGEHRGGAGGSVHIEVDSLSGQSAALISADGGGQYHHCDTCSGYSSGAGGRISIYTADKSSYLGSLSAASAGGDIAGAGTIYVQDPLQQFGHLTVDNADRVAESSSTPLRNVGRHQIVGAYQPTTGVWKVEVAGSPWKDSDNPYGYGVDGLWVDLDASETASSHYRIVSNRENVLEIHTSDDLHSIVGKKLVGVQTFATVQLLGGSSLDIGEDRLVVLDTANSQFVANSSLLAGELSQDLIQLAGQGGASVTLRNTPQLSNVVLDNLGESTLRFSDKVTVDQLTISSGKVYFDSGLEVAGGLSVGGSAYVRSLAVNAQGLTLSGDATFEASVVDLPEHLSLQDQSVLTAPYADASQKIIYSLTLSVGGNVSIDELAKIDVTGKGYPPNDYYGPAFGQWSEQSSGHGGSRRHRNNAFGRYERARFAGSAGYWYDGSSRGYGGGVIELFAAGLELNGQILADGEKGNHRGGAGGSIHIEVDTIVGQGTALVAADGGGQRSTSSGNDRYAAGAGGRISIYTGDHSGYLGTMSAVSGSGDISGAGTIYIQNPPQQFGHLMVDNADRIAQSGSTPLRNVGRHQIVGAYQPTAGVWKVEVAGSPWKDSGNPYGYGVDGLWVDLDASETASSHYRIISNRENVLEIHTSDDLYSAVGKELVGVQTFATVQLLGGSSLDIGEDRLVVLDTASSRFTANSTLLAGELSQDLIQLAGQGGATVTLRNTPQLSNLVLDNLGESTLRFSDKVTVDQLSISSGKVYFDNGLEVAGELTIGGSAYVRSLVINAQNLNLVGDANLETSVVDLPGDLSLQDQSVLTAPYADASLKAIYPLTLSVGGNVSIGELAKVDVSGKGYPSNDYYGPEFKQWGEQASGHGGSRRHRNTAYGRFERARIAGSAGYLYDGSSRGYGGGVIELFAAGLELDGQILADGEKGNHRGGAGGSIHIEVDTIVGQGTALVAADGGGQRSVSSGNDRYAAGAGGRISIYTSDHSSYLGTMSAVSGSGDISGAGTIYIQDPLQQFGHLTIDNADRIAQSGSTPLRSVGRHQIVGAYQPTAGVWKVEVAGSPWKDSDNLYGYGVDGLWVDLDASETASTHYQIVSNNKNALEIHTSDDLYSVVGKELVGVQTFATVQLLGGSSLDIGEDRLVVLDTANSQFAANSSLLAGELSQDLIQLAGEGGATVTLRNTPQLSNLVLDNLGESTLRFSEKVTIDRLSISSGKVHFDNGLEVAGELSISGDATVQALTIDAGQLLINDGQLISESVSLLGDFMLGAGAEVTVPSANITAKHIYRLQVVADGRMTIAETASIDVAGKGYPNNYYYGPDFASNSGRTSGHGGHRRHGKSAFGRYENAYYAGSGGDASGSAYPGHGGGAVDISVAELVVDGSIVADGQGGYVRGGAGGSVYIEAASLAGASSGLISTNGGGQRYHSSSSSSYSAGAGGRISIYTGSKEGYLGSISSTSGPGDIAGAGTVYLHDLADSVGSLIVDNGGQAAQENSTPIRSVGEHQITAVEQLSANRWRVSVAEDVWQPSGDSLDKGLDGLLVSLDSQNPDAALYPVVSNHVSSLMVETFDDLNGAVGNNLVGVHLFKSITIANGASVDWGGDNYLELGDQVAARDSDGDGLSDADETDLHQTDIHDPDTDKDGVPDGLEVAIGSSPLVPGDADITPYVTSLVYEPADRIVDLEVDSNIVEFDLGVVVEVDGHSYPLGINSQDLFAVAFGSDSAVAQHQVDGLYLLEEGSTNLTAEFAGLEAQVTVHVSGPQLQNWASQTVDLNSDRQVHALTLNNSIVNGLDYRLQVNGDVVISGSEPVRVSLRKLAVAGNFVIDGATVTLDSIEGLEVAGEVVVKNGATITVPSSSVAEKRVSVLTITADRIQIEEGSKLDASGRGYPGTGDGGYSWPRYQTSWFDSGYSSCHGGNRRSGDVCSYGRYERAQFAGSAGDYWNTDRPGNGGGVVELVARELLIDGSVLANGSEGYHTGGAGGSVHLETEVLKGSGLLQVNGGRNHRSYSDSGNLSGAGTGGRISVYAVDRRGFSGRYQAASGSYQHSGAGTIYLHNPNESHGHLLVDNIDRTAPQGSTPIRMVGRHLITGVDVIDTGVWRVEVEGEPWEATDELLQRGIAGIEVDLDAADKSGPLYRIERNTTNTITLHTADDLSAIVGQELVGVHAFDTVTVSGGASLDLGDDRLVLLDPAGSDIAFGSSLVVGELDEVSMQVFTPSAYEQGGLWGTYYDNQDFTAKRFSRVDEQIDFDWNSGQPDGLQHDYFSIRWQGELEVPETTDYAFSGRSDTTVRVWIDGNLIVDAGCCGDYTAEPISLTAGRHRILVEYTQAASEDFISLRWSYGSVSEELIPASAFYFRNPGVNGRIILTQVHQLEETELYASDEQPITFNQSVSSNGLTLQSGAFVFNGDLIVNGPLVLAELTELTVRGQLYAESIRLTDRALLNTSKVESIGSIELFGGAEIRGFYPDTGARQIRSLQLLADTIIVSEQARIDVSGRGYPGKDNYGYTWPDYQTSWFDSGYSTCHGGNRRSGDVCSYGRYERAQFAGSAGYYRNGTDTANGGGVIELAAREMIIDGSVLASGRAGHETGGAGGSIHLETEVLQGSGLLRANGGRNHSGYSDNGNLSSAGTGGRISVYVTDRSGFSGRFQAASGSYHPSGAGTVYLRNPNESHGHLLVDNIGLSAPQGSTPIRSVGRHLITGADLVDTGVWRIEVEGQPWQVSDESLQRGIVGIDVDLDAADKSGPLYRIERNTANTITLHTADDLSAIVGRELVGVHTFDTVTVSGGASLDLGDDRLVLLDPAGSDIAFGSSLQVGELDEVSMQVFTPSAYEQGGLWGTYYDNQDFTAKRFSRVDEQIDFDWNSGQPDGLQHDYFSIRWQGELEVPETTDYAFSGRSDTTVRVWIDGNLIVDAGCCGDYTAEPVSLTAGRHRILVEYTQAASEDFISLRWSYGSVSEELIPASAFYFRNPGILGQLVLSETVELSESELHSTPEQPLTFIRPVVASDLMLLEGTFIFKGGLQVSGTLLLDSFADVQVEQTLTADSLALVNRSRLTAKHVVADHMLVSGGSEVIGVGGNTESKAIHPLLLEVSGTLEVDAESTIDVSGKGFPTNDWSGPDFGSQSRAGCHGGIRNNTTADCTYGRYERARFAGSAGRHYNSDNPGDGGGLIELRASSVELDGTIRANGRSGGYASGSYAAGAGGSIHIETMNFSGTGALETIGGSNARSGNYPAGAGGRISLYVENDTFSGDLHVHGGAGGTVSGSGTAYIRQPSATYGHLVVDNAGRFANDGSTPVRHVGRHVITGVDQVAAGEWRIEVAGEPWKPTDVEQGWGIDGIDVDLDATENASTHYLVERNTANTITVKTDDDLSSVLGQELVGVHNLETITVTGGASVDFGEDKLVVRDLENSHIDSSARVRAGWLDHYFLASVLQSQGRVELSHPLVLEALTLDSVTNAVLKAPSVSVNGDVTLTNSALLLDTESLTVANNLALVSSSLTVPSAQSAAKELRVLDITVGGLLDIDSASEIDVSGKGYPTEDWSGPDFENQSRGGCHGGIRNNTNVDCTYGRYERASFAGSAGRYYNSGNGGYGGGVVELYVATLNLDGAILANGWNGGNSSGSYAAGAGGAVHIEAQSFGGTGVVEAAGGSNGRSSSYPAGAGGRISIYTDADSFTGEFRVNGGVGGTVSGAGTAYVQQLSQTYGHLIVNNANRRAKDGSTPIRTIGRHKIVGVDEVAAGEWRIEVEGDPWKPTDRERGWGVDGIVVDLQASDTSSPHYLVERNTKNTLTLRTGDDLSSVVGLELVGVHTFNAVTVTGGASVDFGEDRLVVLSPTASYIDAQSTVRSAEQLWDGSLVLDGQSWSLSNRDQILRINGDLTLINGATLSAPTAQTSSKSTYGIRLEVAGVVSVDADSAIDVSGKGYPNDNWSGPDYETQSRGGCHGGIRSNTSADCTYGRYERARFAGSGGHYYNGSNRGYGGGVIELYAAGVNLEGAIRANGWNGGYPSGSYAAGAGGAIHIEAQSFSGAGVLESVGGSNAYSSSYPAGAGGRISVYTDVDSFTGEFHVNGGTGGAVSGAGTAYVQQLSQTYGHLIVNNANRRAKNGSTPIRSIGRHEITGVDEVAAGEWRIEVAGEPWKPIDSERGWGIDGIVVDLQAGDTSSSHYLVERNTNNTITVVTSDDLSIVVGQELVGVHTFEAVTVTGGASVDFGEDRLIIRDPSASYIDSQSTVHSGEQQWDGSLVLDGREWSLSNRNQLLRINGDLTLINGATLSAPTAQTSSKSIYGIRLEVTGVVNVDATSVIDVSGKGYPNDNWSGPDYETQSRGGCHGGIRSNTSADCTYGRYERARFAGSGGRYYNGSNQGYGGGVVELYAAGVNLEGAIRANGWNGGYHNGTQVAGAGGAIHIEAQSFSGVGVLQAVGGSNTYSGSYPAGAGGRISVYTEIDDFTGKLEVNGGTGGSVSGAGTAFVQPLLQSYGHLIVDNANRMAKDGSTPIRSIGRHTITAVEQISADQWRIHVAEDVWQPTDSRFGWGIDGIAVDLDASEIASPHYLVESNNASSFTLRTEDDLSGAVGQELVGVHTFETIRVTGGASLDFGEDKLVVLDLENSQIGGGAQIRAGWLDHQLLVVALKSQGRVEASHPLTLAALSLEGVADAVLKAPSIEVSGDVDLVDTSLILDVGSFDAVGNLSLVSSSLTAPHAQTSTKSVQVLDIAVGGLLDIDSASSIDVSGKGYPNDDWSGPDFESQSRGGCHGGIRNNSAADCTYGRYERAHFAGSGGRYWNASNRGYGGGVVELRAVNINVDGAIRANGWNGGYPSGSRAAGAGGAIHIESQVFTGTGSLEATGGSNVYSTSYPTGAGGRISVYTDTDSFAGKFRVSGGSSGAVSGAGTAYVQKFAEDYGHLIVDNANRRANDGSTPIRNVGRHSIVAVEEVEPGEWNIQVADTPWLPTDSEHGWGIDGMAVDLNANGDVSTHYLVEHNTENTLTLLTEDDLSGIVGQELVGVHTFETVTITGGASVDFGEDRLVVRNPAGSHIDSQSELHSSEQLWDGPLVLDNQSWTLSNGNQVVRVNGDLTLLNGAMVTAPIAREASKSIYSVRLEVVGAVSIDEGSAIDVSGKGYPDPDWSGPDFETQSRAGCHGGIRSNTSEDCTYGRYERARFAGSGGRYWNASNRGYGGGVVELMAASVKVDGAIRANGWNGGYPSGSRAAGAGGAIHIESQIFTGTGSLEATGGSNVYSTSYPAGAGGRISVYTDTDSFSGKFRVSGGSSGAVSGAGTAYVQQFAEDYGHLIVDNADRQAAVGSTPVRTVGRHTINAVELIAEGQWRIQVAGEPWRPSDSQRGWGLDGIAVDLSADETVSHHYLVESNTENTLTILTDDDLSGMAGQELVGVHTFETVTVTGGASVDFGEDRLVIRNPADSYIDSQSVVLSREQLWEGSLVLDNQSWSLSNLNQLVQINGDLTLRNGATVSAPLAQAPSKSLYGVRLEVAGAVNIDETSVVDVSGKGYPDSDWSGPDFQTQSRAGCHGGIRNNTSEDCTYGRYERSRFAGSGGRYWNTSNRGYGGGVVELLAASVNVDGAIRANGWNGGYPSGSRAAGAGGAIHIESQVFTGTGSLEATGGSNVYSSSYPAGAGGRISVYTETDNFTGKYLAHGGTGGAVSGAGTTFIQQLSQSYGRLLVDSGSRQAKEGSTPIRSIGRHMITAVDQPTLGEWKIQIADEPWLPSDTELDWGLDGIEVDLDASETASPHYLVESNSASTLTLRTQDDLSNVIGQELVGVHTFEAVTVTGGASVSFGDDRLELIDISNLLVDSTSSVISESSTSQ</sequence>
<comment type="subcellular location">
    <subcellularLocation>
        <location evidence="1">Secreted</location>
    </subcellularLocation>
</comment>
<dbReference type="EMBL" id="JACHWZ010000025">
    <property type="protein sequence ID" value="MBB3063162.1"/>
    <property type="molecule type" value="Genomic_DNA"/>
</dbReference>
<evidence type="ECO:0000259" key="6">
    <source>
        <dbReference type="PROSITE" id="PS51820"/>
    </source>
</evidence>
<dbReference type="InterPro" id="IPR013211">
    <property type="entry name" value="LVIVD"/>
</dbReference>
<dbReference type="Pfam" id="PF07691">
    <property type="entry name" value="PA14"/>
    <property type="match status" value="2"/>
</dbReference>
<keyword evidence="3" id="KW-0732">Signal</keyword>
<evidence type="ECO:0000256" key="2">
    <source>
        <dbReference type="ARBA" id="ARBA00022525"/>
    </source>
</evidence>
<reference evidence="7 8" key="1">
    <citation type="submission" date="2020-08" db="EMBL/GenBank/DDBJ databases">
        <title>Genomic Encyclopedia of Type Strains, Phase III (KMG-III): the genomes of soil and plant-associated and newly described type strains.</title>
        <authorList>
            <person name="Whitman W."/>
        </authorList>
    </citation>
    <scope>NUCLEOTIDE SEQUENCE [LARGE SCALE GENOMIC DNA]</scope>
    <source>
        <strain evidence="7 8">CECT 8799</strain>
    </source>
</reference>
<dbReference type="PANTHER" id="PTHR31513:SF2">
    <property type="entry name" value="MRAZ"/>
    <property type="match status" value="1"/>
</dbReference>
<evidence type="ECO:0000256" key="3">
    <source>
        <dbReference type="ARBA" id="ARBA00022729"/>
    </source>
</evidence>
<dbReference type="InterPro" id="IPR008964">
    <property type="entry name" value="Invasin/intimin_cell_adhesion"/>
</dbReference>
<evidence type="ECO:0000256" key="5">
    <source>
        <dbReference type="SAM" id="MobiDB-lite"/>
    </source>
</evidence>
<evidence type="ECO:0000313" key="8">
    <source>
        <dbReference type="Proteomes" id="UP000535937"/>
    </source>
</evidence>
<dbReference type="RefSeq" id="WP_183463091.1">
    <property type="nucleotide sequence ID" value="NZ_JACHWZ010000025.1"/>
</dbReference>
<comment type="caution">
    <text evidence="7">The sequence shown here is derived from an EMBL/GenBank/DDBJ whole genome shotgun (WGS) entry which is preliminary data.</text>
</comment>
<proteinExistence type="predicted"/>
<dbReference type="PROSITE" id="PS51820">
    <property type="entry name" value="PA14"/>
    <property type="match status" value="2"/>
</dbReference>
<dbReference type="InterPro" id="IPR011658">
    <property type="entry name" value="PA14_dom"/>
</dbReference>
<feature type="domain" description="PA14" evidence="6">
    <location>
        <begin position="4649"/>
        <end position="4782"/>
    </location>
</feature>
<dbReference type="Pfam" id="PF18884">
    <property type="entry name" value="TSP3_bac"/>
    <property type="match status" value="4"/>
</dbReference>
<dbReference type="SMART" id="SM00758">
    <property type="entry name" value="PA14"/>
    <property type="match status" value="2"/>
</dbReference>
<dbReference type="Gene3D" id="2.60.40.10">
    <property type="entry name" value="Immunoglobulins"/>
    <property type="match status" value="1"/>
</dbReference>
<feature type="domain" description="PA14" evidence="6">
    <location>
        <begin position="4038"/>
        <end position="4171"/>
    </location>
</feature>
<feature type="compositionally biased region" description="Basic and acidic residues" evidence="5">
    <location>
        <begin position="3445"/>
        <end position="3462"/>
    </location>
</feature>
<dbReference type="Pfam" id="PF08309">
    <property type="entry name" value="LVIVD"/>
    <property type="match status" value="3"/>
</dbReference>
<keyword evidence="8" id="KW-1185">Reference proteome</keyword>
<organism evidence="7 8">
    <name type="scientific">Microbulbifer rhizosphaerae</name>
    <dbReference type="NCBI Taxonomy" id="1562603"/>
    <lineage>
        <taxon>Bacteria</taxon>
        <taxon>Pseudomonadati</taxon>
        <taxon>Pseudomonadota</taxon>
        <taxon>Gammaproteobacteria</taxon>
        <taxon>Cellvibrionales</taxon>
        <taxon>Microbulbiferaceae</taxon>
        <taxon>Microbulbifer</taxon>
    </lineage>
</organism>
<keyword evidence="4" id="KW-0106">Calcium</keyword>
<evidence type="ECO:0000313" key="7">
    <source>
        <dbReference type="EMBL" id="MBB3063162.1"/>
    </source>
</evidence>
<keyword evidence="2" id="KW-0964">Secreted</keyword>
<feature type="region of interest" description="Disordered" evidence="5">
    <location>
        <begin position="3433"/>
        <end position="3465"/>
    </location>
</feature>
<dbReference type="Pfam" id="PF17957">
    <property type="entry name" value="Big_7"/>
    <property type="match status" value="1"/>
</dbReference>
<dbReference type="SUPFAM" id="SSF49373">
    <property type="entry name" value="Invasin/intimin cell-adhesion fragments"/>
    <property type="match status" value="1"/>
</dbReference>
<dbReference type="InterPro" id="IPR013783">
    <property type="entry name" value="Ig-like_fold"/>
</dbReference>
<dbReference type="PANTHER" id="PTHR31513">
    <property type="entry name" value="EPHRIN TYPE-B RECEPTOR"/>
    <property type="match status" value="1"/>
</dbReference>
<gene>
    <name evidence="7" type="ORF">FHS09_004015</name>
</gene>
<name>A0A7W4ZAU3_9GAMM</name>
<dbReference type="Gene3D" id="3.90.182.10">
    <property type="entry name" value="Toxin - Anthrax Protective Antigen,domain 1"/>
    <property type="match status" value="2"/>
</dbReference>